<evidence type="ECO:0000313" key="2">
    <source>
        <dbReference type="EMBL" id="AYP68751.1"/>
    </source>
</evidence>
<reference evidence="2 3" key="1">
    <citation type="submission" date="2018-09" db="EMBL/GenBank/DDBJ databases">
        <title>Comparative Genomic Analysis of Eight Novel Haloalkaliphilic Bacteriophages from Lake Elmenteita, Kenya.</title>
        <authorList>
            <person name="Akhwale J.K."/>
        </authorList>
    </citation>
    <scope>NUCLEOTIDE SEQUENCE [LARGE SCALE GENOMIC DNA]</scope>
</reference>
<organism evidence="2 3">
    <name type="scientific">Bacillus phage vB_BpsS-36</name>
    <dbReference type="NCBI Taxonomy" id="2419622"/>
    <lineage>
        <taxon>Viruses</taxon>
        <taxon>Duplodnaviria</taxon>
        <taxon>Heunggongvirae</taxon>
        <taxon>Uroviricota</taxon>
        <taxon>Caudoviricetes</taxon>
        <taxon>Ehrlichviridae</taxon>
        <taxon>Nairobivirus</taxon>
        <taxon>Nairobivirus nv36</taxon>
    </lineage>
</organism>
<keyword evidence="1" id="KW-0472">Membrane</keyword>
<keyword evidence="3" id="KW-1185">Reference proteome</keyword>
<evidence type="ECO:0000256" key="1">
    <source>
        <dbReference type="SAM" id="Phobius"/>
    </source>
</evidence>
<dbReference type="Proteomes" id="UP000275945">
    <property type="component" value="Segment"/>
</dbReference>
<sequence>MIILQILIAVAGLVLLFAFVGGMIKLKMAGLNGVELLMLVVMGLGAGVLLVLGFTGQLVL</sequence>
<dbReference type="EMBL" id="MH884513">
    <property type="protein sequence ID" value="AYP68751.1"/>
    <property type="molecule type" value="Genomic_DNA"/>
</dbReference>
<feature type="transmembrane region" description="Helical" evidence="1">
    <location>
        <begin position="36"/>
        <end position="59"/>
    </location>
</feature>
<keyword evidence="1" id="KW-0812">Transmembrane</keyword>
<accession>A0A3G3BXT7</accession>
<name>A0A3G3BXT7_9CAUD</name>
<keyword evidence="1" id="KW-1133">Transmembrane helix</keyword>
<evidence type="ECO:0000313" key="3">
    <source>
        <dbReference type="Proteomes" id="UP000275945"/>
    </source>
</evidence>
<proteinExistence type="predicted"/>
<gene>
    <name evidence="2" type="ORF">BpsS36_00045</name>
</gene>
<feature type="transmembrane region" description="Helical" evidence="1">
    <location>
        <begin position="6"/>
        <end position="24"/>
    </location>
</feature>
<protein>
    <submittedName>
        <fullName evidence="2">Uncharacterized protein</fullName>
    </submittedName>
</protein>